<gene>
    <name evidence="1" type="ORF">HS088_TW06G00243</name>
</gene>
<dbReference type="InParanoid" id="A0A7J7DIF1"/>
<dbReference type="AlphaFoldDB" id="A0A7J7DIF1"/>
<evidence type="ECO:0000313" key="2">
    <source>
        <dbReference type="Proteomes" id="UP000593562"/>
    </source>
</evidence>
<keyword evidence="2" id="KW-1185">Reference proteome</keyword>
<reference evidence="1 2" key="1">
    <citation type="journal article" date="2020" name="Nat. Commun.">
        <title>Genome of Tripterygium wilfordii and identification of cytochrome P450 involved in triptolide biosynthesis.</title>
        <authorList>
            <person name="Tu L."/>
            <person name="Su P."/>
            <person name="Zhang Z."/>
            <person name="Gao L."/>
            <person name="Wang J."/>
            <person name="Hu T."/>
            <person name="Zhou J."/>
            <person name="Zhang Y."/>
            <person name="Zhao Y."/>
            <person name="Liu Y."/>
            <person name="Song Y."/>
            <person name="Tong Y."/>
            <person name="Lu Y."/>
            <person name="Yang J."/>
            <person name="Xu C."/>
            <person name="Jia M."/>
            <person name="Peters R.J."/>
            <person name="Huang L."/>
            <person name="Gao W."/>
        </authorList>
    </citation>
    <scope>NUCLEOTIDE SEQUENCE [LARGE SCALE GENOMIC DNA]</scope>
    <source>
        <strain evidence="2">cv. XIE 37</strain>
        <tissue evidence="1">Leaf</tissue>
    </source>
</reference>
<sequence>MSLKLLSLRLGFIVVKRFEFSLQFSFTLISDFEQERNIAMLMLSMIPMSIGTKHSHVDADANNDSDVNRSGVDNYIQTSDSDLCSSSDEVRMKHSHVDADANDDSDVDNYIQTSDFDLGSSSDEVRHKLCSIGWKHVPACKRRCHKEIY</sequence>
<evidence type="ECO:0000313" key="1">
    <source>
        <dbReference type="EMBL" id="KAF5746078.1"/>
    </source>
</evidence>
<comment type="caution">
    <text evidence="1">The sequence shown here is derived from an EMBL/GenBank/DDBJ whole genome shotgun (WGS) entry which is preliminary data.</text>
</comment>
<proteinExistence type="predicted"/>
<organism evidence="1 2">
    <name type="scientific">Tripterygium wilfordii</name>
    <name type="common">Thunder God vine</name>
    <dbReference type="NCBI Taxonomy" id="458696"/>
    <lineage>
        <taxon>Eukaryota</taxon>
        <taxon>Viridiplantae</taxon>
        <taxon>Streptophyta</taxon>
        <taxon>Embryophyta</taxon>
        <taxon>Tracheophyta</taxon>
        <taxon>Spermatophyta</taxon>
        <taxon>Magnoliopsida</taxon>
        <taxon>eudicotyledons</taxon>
        <taxon>Gunneridae</taxon>
        <taxon>Pentapetalae</taxon>
        <taxon>rosids</taxon>
        <taxon>fabids</taxon>
        <taxon>Celastrales</taxon>
        <taxon>Celastraceae</taxon>
        <taxon>Tripterygium</taxon>
    </lineage>
</organism>
<name>A0A7J7DIF1_TRIWF</name>
<dbReference type="EMBL" id="JAAARO010000006">
    <property type="protein sequence ID" value="KAF5746078.1"/>
    <property type="molecule type" value="Genomic_DNA"/>
</dbReference>
<dbReference type="Proteomes" id="UP000593562">
    <property type="component" value="Unassembled WGS sequence"/>
</dbReference>
<accession>A0A7J7DIF1</accession>
<protein>
    <submittedName>
        <fullName evidence="1">Uncharacterized protein</fullName>
    </submittedName>
</protein>